<dbReference type="AlphaFoldDB" id="A0A6J7RG93"/>
<gene>
    <name evidence="2" type="ORF">UFOPK3773_02027</name>
    <name evidence="3" type="ORF">UFOPK3992_02117</name>
</gene>
<feature type="domain" description="MaoC-like" evidence="1">
    <location>
        <begin position="17"/>
        <end position="128"/>
    </location>
</feature>
<evidence type="ECO:0000313" key="3">
    <source>
        <dbReference type="EMBL" id="CAB5027782.1"/>
    </source>
</evidence>
<dbReference type="Gene3D" id="3.10.129.10">
    <property type="entry name" value="Hotdog Thioesterase"/>
    <property type="match status" value="1"/>
</dbReference>
<dbReference type="SUPFAM" id="SSF54637">
    <property type="entry name" value="Thioesterase/thiol ester dehydrase-isomerase"/>
    <property type="match status" value="1"/>
</dbReference>
<dbReference type="InterPro" id="IPR002539">
    <property type="entry name" value="MaoC-like_dom"/>
</dbReference>
<dbReference type="InterPro" id="IPR039375">
    <property type="entry name" value="NodN-like"/>
</dbReference>
<accession>A0A6J7RG93</accession>
<dbReference type="EMBL" id="CAFBNF010000303">
    <property type="protein sequence ID" value="CAB4961598.1"/>
    <property type="molecule type" value="Genomic_DNA"/>
</dbReference>
<evidence type="ECO:0000259" key="1">
    <source>
        <dbReference type="Pfam" id="PF01575"/>
    </source>
</evidence>
<evidence type="ECO:0000313" key="2">
    <source>
        <dbReference type="EMBL" id="CAB4961598.1"/>
    </source>
</evidence>
<sequence length="154" mass="16773">MAPVRVLRGLDEVRAVVGVELGASEWLVIDQGRIDAFAGATGDFEWIHVDIARAASGPFGSTIAHGFLTLTLIPGLREEIFSIETERPRLNYGLDRVRFPAPVPVNSRVRMHAVIVEVSDIPSGVLTRTRYTFEVEGSDRPACVADMLELATSA</sequence>
<name>A0A6J7RG93_9ZZZZ</name>
<dbReference type="EMBL" id="CAFBOZ010000405">
    <property type="protein sequence ID" value="CAB5027782.1"/>
    <property type="molecule type" value="Genomic_DNA"/>
</dbReference>
<dbReference type="Pfam" id="PF01575">
    <property type="entry name" value="MaoC_dehydratas"/>
    <property type="match status" value="1"/>
</dbReference>
<reference evidence="3" key="1">
    <citation type="submission" date="2020-05" db="EMBL/GenBank/DDBJ databases">
        <authorList>
            <person name="Chiriac C."/>
            <person name="Salcher M."/>
            <person name="Ghai R."/>
            <person name="Kavagutti S V."/>
        </authorList>
    </citation>
    <scope>NUCLEOTIDE SEQUENCE</scope>
</reference>
<dbReference type="PANTHER" id="PTHR42993:SF1">
    <property type="entry name" value="MAOC-LIKE DEHYDRATASE DOMAIN-CONTAINING PROTEIN"/>
    <property type="match status" value="1"/>
</dbReference>
<organism evidence="3">
    <name type="scientific">freshwater metagenome</name>
    <dbReference type="NCBI Taxonomy" id="449393"/>
    <lineage>
        <taxon>unclassified sequences</taxon>
        <taxon>metagenomes</taxon>
        <taxon>ecological metagenomes</taxon>
    </lineage>
</organism>
<dbReference type="PANTHER" id="PTHR42993">
    <property type="entry name" value="MAOC-LIKE DEHYDRATASE DOMAIN-CONTAINING PROTEIN"/>
    <property type="match status" value="1"/>
</dbReference>
<proteinExistence type="predicted"/>
<dbReference type="InterPro" id="IPR029069">
    <property type="entry name" value="HotDog_dom_sf"/>
</dbReference>
<dbReference type="CDD" id="cd03450">
    <property type="entry name" value="NodN"/>
    <property type="match status" value="1"/>
</dbReference>
<protein>
    <submittedName>
        <fullName evidence="3">Unannotated protein</fullName>
    </submittedName>
</protein>